<dbReference type="InterPro" id="IPR029056">
    <property type="entry name" value="Ribokinase-like"/>
</dbReference>
<dbReference type="Pfam" id="PF00294">
    <property type="entry name" value="PfkB"/>
    <property type="match status" value="1"/>
</dbReference>
<keyword evidence="3" id="KW-1185">Reference proteome</keyword>
<dbReference type="EMBL" id="JAAOIW010000017">
    <property type="protein sequence ID" value="NHN34219.1"/>
    <property type="molecule type" value="Genomic_DNA"/>
</dbReference>
<dbReference type="PANTHER" id="PTHR46969:SF1">
    <property type="entry name" value="BIFUNCTIONAL PROTEIN HLDE"/>
    <property type="match status" value="1"/>
</dbReference>
<keyword evidence="2" id="KW-0808">Transferase</keyword>
<dbReference type="RefSeq" id="WP_166154950.1">
    <property type="nucleotide sequence ID" value="NZ_JAAOIW010000017.1"/>
</dbReference>
<accession>A0ABX0JG35</accession>
<evidence type="ECO:0000259" key="1">
    <source>
        <dbReference type="Pfam" id="PF00294"/>
    </source>
</evidence>
<dbReference type="Proteomes" id="UP001165962">
    <property type="component" value="Unassembled WGS sequence"/>
</dbReference>
<feature type="domain" description="Carbohydrate kinase PfkB" evidence="1">
    <location>
        <begin position="60"/>
        <end position="338"/>
    </location>
</feature>
<dbReference type="Gene3D" id="3.40.1190.20">
    <property type="match status" value="1"/>
</dbReference>
<sequence>MIKDESPTLSSIQQFKGLSRERVDEILQGISTLKVGVIGDGCLDVYWHADMTQSELSRETPHYNLPVTRERFAPGAAGNAAVNYKALGCLEVSFCSMAGNDWRGQQLQEAFRLRGINDAYVQVEPGRVTPAYCKVILQGLQGAEQEAPRIDFINEQGCSEAATQRLVQQLDLMAAQVDVISVTDQLEHGVIGPSVRDRLAYWAGQGKRIVVDSRDRIGHFKGMVLKPNELEALRWYNGSLKHLQATESELLRAGQQLSKLAEAPCCITWGDKGAVWFEDGQMTFVPTKPVAPPIDIVGAGDSFTAAFLSAWGVGCTGPEAVAFAHLAAAVTVGKCGETGTASPQEIRDRWQRLAE</sequence>
<protein>
    <submittedName>
        <fullName evidence="2">Sugar kinase</fullName>
    </submittedName>
</protein>
<gene>
    <name evidence="2" type="ORF">G9U52_30920</name>
</gene>
<evidence type="ECO:0000313" key="3">
    <source>
        <dbReference type="Proteomes" id="UP001165962"/>
    </source>
</evidence>
<organism evidence="2 3">
    <name type="scientific">Paenibacillus agricola</name>
    <dbReference type="NCBI Taxonomy" id="2716264"/>
    <lineage>
        <taxon>Bacteria</taxon>
        <taxon>Bacillati</taxon>
        <taxon>Bacillota</taxon>
        <taxon>Bacilli</taxon>
        <taxon>Bacillales</taxon>
        <taxon>Paenibacillaceae</taxon>
        <taxon>Paenibacillus</taxon>
    </lineage>
</organism>
<name>A0ABX0JG35_9BACL</name>
<evidence type="ECO:0000313" key="2">
    <source>
        <dbReference type="EMBL" id="NHN34219.1"/>
    </source>
</evidence>
<comment type="caution">
    <text evidence="2">The sequence shown here is derived from an EMBL/GenBank/DDBJ whole genome shotgun (WGS) entry which is preliminary data.</text>
</comment>
<reference evidence="2" key="1">
    <citation type="submission" date="2020-03" db="EMBL/GenBank/DDBJ databases">
        <title>Draft sequencing of Paenibacilllus sp. S3N08.</title>
        <authorList>
            <person name="Kim D.-U."/>
        </authorList>
    </citation>
    <scope>NUCLEOTIDE SEQUENCE</scope>
    <source>
        <strain evidence="2">S3N08</strain>
    </source>
</reference>
<dbReference type="SUPFAM" id="SSF53613">
    <property type="entry name" value="Ribokinase-like"/>
    <property type="match status" value="1"/>
</dbReference>
<dbReference type="PANTHER" id="PTHR46969">
    <property type="entry name" value="BIFUNCTIONAL PROTEIN HLDE"/>
    <property type="match status" value="1"/>
</dbReference>
<proteinExistence type="predicted"/>
<dbReference type="InterPro" id="IPR011611">
    <property type="entry name" value="PfkB_dom"/>
</dbReference>
<dbReference type="GO" id="GO:0016301">
    <property type="term" value="F:kinase activity"/>
    <property type="evidence" value="ECO:0007669"/>
    <property type="project" value="UniProtKB-KW"/>
</dbReference>
<keyword evidence="2" id="KW-0418">Kinase</keyword>